<dbReference type="Proteomes" id="UP000036987">
    <property type="component" value="Unassembled WGS sequence"/>
</dbReference>
<dbReference type="FunFam" id="1.10.287.990:FF:000002">
    <property type="entry name" value="Superoxide dismutase"/>
    <property type="match status" value="1"/>
</dbReference>
<comment type="subcellular location">
    <subcellularLocation>
        <location evidence="2">Plastid</location>
        <location evidence="2">Chloroplast</location>
    </subcellularLocation>
</comment>
<dbReference type="InterPro" id="IPR036324">
    <property type="entry name" value="Mn/Fe_SOD_N_sf"/>
</dbReference>
<dbReference type="GO" id="GO:0042644">
    <property type="term" value="C:chloroplast nucleoid"/>
    <property type="evidence" value="ECO:0000318"/>
    <property type="project" value="GO_Central"/>
</dbReference>
<dbReference type="Gene3D" id="1.10.287.990">
    <property type="entry name" value="Fe,Mn superoxide dismutase (SOD) domain"/>
    <property type="match status" value="1"/>
</dbReference>
<dbReference type="OMA" id="VKSPNAM"/>
<dbReference type="Pfam" id="PF02777">
    <property type="entry name" value="Sod_Fe_C"/>
    <property type="match status" value="1"/>
</dbReference>
<dbReference type="STRING" id="29655.A0A0K9Q4M8"/>
<dbReference type="OrthoDB" id="239262at2759"/>
<organism evidence="14 15">
    <name type="scientific">Zostera marina</name>
    <name type="common">Eelgrass</name>
    <dbReference type="NCBI Taxonomy" id="29655"/>
    <lineage>
        <taxon>Eukaryota</taxon>
        <taxon>Viridiplantae</taxon>
        <taxon>Streptophyta</taxon>
        <taxon>Embryophyta</taxon>
        <taxon>Tracheophyta</taxon>
        <taxon>Spermatophyta</taxon>
        <taxon>Magnoliopsida</taxon>
        <taxon>Liliopsida</taxon>
        <taxon>Zosteraceae</taxon>
        <taxon>Zostera</taxon>
    </lineage>
</organism>
<dbReference type="GO" id="GO:0009416">
    <property type="term" value="P:response to light stimulus"/>
    <property type="evidence" value="ECO:0007669"/>
    <property type="project" value="UniProtKB-ARBA"/>
</dbReference>
<dbReference type="InterPro" id="IPR001189">
    <property type="entry name" value="Mn/Fe_SOD"/>
</dbReference>
<dbReference type="SUPFAM" id="SSF54719">
    <property type="entry name" value="Fe,Mn superoxide dismutase (SOD), C-terminal domain"/>
    <property type="match status" value="1"/>
</dbReference>
<dbReference type="PRINTS" id="PR01703">
    <property type="entry name" value="MNSODISMTASE"/>
</dbReference>
<gene>
    <name evidence="14" type="ORF">ZOSMA_106G00140</name>
</gene>
<dbReference type="EMBL" id="LFYR01000079">
    <property type="protein sequence ID" value="KMZ76109.1"/>
    <property type="molecule type" value="Genomic_DNA"/>
</dbReference>
<keyword evidence="5" id="KW-0150">Chloroplast</keyword>
<keyword evidence="7" id="KW-0479">Metal-binding</keyword>
<name>A0A0K9Q4M8_ZOSMR</name>
<evidence type="ECO:0000256" key="1">
    <source>
        <dbReference type="ARBA" id="ARBA00001962"/>
    </source>
</evidence>
<evidence type="ECO:0000256" key="2">
    <source>
        <dbReference type="ARBA" id="ARBA00004229"/>
    </source>
</evidence>
<dbReference type="Gene3D" id="3.55.40.20">
    <property type="entry name" value="Iron/manganese superoxide dismutase, C-terminal domain"/>
    <property type="match status" value="1"/>
</dbReference>
<reference evidence="15" key="1">
    <citation type="journal article" date="2016" name="Nature">
        <title>The genome of the seagrass Zostera marina reveals angiosperm adaptation to the sea.</title>
        <authorList>
            <person name="Olsen J.L."/>
            <person name="Rouze P."/>
            <person name="Verhelst B."/>
            <person name="Lin Y.-C."/>
            <person name="Bayer T."/>
            <person name="Collen J."/>
            <person name="Dattolo E."/>
            <person name="De Paoli E."/>
            <person name="Dittami S."/>
            <person name="Maumus F."/>
            <person name="Michel G."/>
            <person name="Kersting A."/>
            <person name="Lauritano C."/>
            <person name="Lohaus R."/>
            <person name="Toepel M."/>
            <person name="Tonon T."/>
            <person name="Vanneste K."/>
            <person name="Amirebrahimi M."/>
            <person name="Brakel J."/>
            <person name="Bostroem C."/>
            <person name="Chovatia M."/>
            <person name="Grimwood J."/>
            <person name="Jenkins J.W."/>
            <person name="Jueterbock A."/>
            <person name="Mraz A."/>
            <person name="Stam W.T."/>
            <person name="Tice H."/>
            <person name="Bornberg-Bauer E."/>
            <person name="Green P.J."/>
            <person name="Pearson G.A."/>
            <person name="Procaccini G."/>
            <person name="Duarte C.M."/>
            <person name="Schmutz J."/>
            <person name="Reusch T.B.H."/>
            <person name="Van de Peer Y."/>
        </authorList>
    </citation>
    <scope>NUCLEOTIDE SEQUENCE [LARGE SCALE GENOMIC DNA]</scope>
    <source>
        <strain evidence="15">cv. Finnish</strain>
    </source>
</reference>
<evidence type="ECO:0000256" key="9">
    <source>
        <dbReference type="ARBA" id="ARBA00023004"/>
    </source>
</evidence>
<comment type="cofactor">
    <cofactor evidence="1">
        <name>Fe cation</name>
        <dbReference type="ChEBI" id="CHEBI:24875"/>
    </cofactor>
</comment>
<evidence type="ECO:0000256" key="8">
    <source>
        <dbReference type="ARBA" id="ARBA00023002"/>
    </source>
</evidence>
<evidence type="ECO:0000313" key="14">
    <source>
        <dbReference type="EMBL" id="KMZ76109.1"/>
    </source>
</evidence>
<evidence type="ECO:0000256" key="6">
    <source>
        <dbReference type="ARBA" id="ARBA00022640"/>
    </source>
</evidence>
<feature type="compositionally biased region" description="Basic and acidic residues" evidence="11">
    <location>
        <begin position="272"/>
        <end position="290"/>
    </location>
</feature>
<dbReference type="FunFam" id="3.55.40.20:FF:000005">
    <property type="entry name" value="Superoxide dismutase"/>
    <property type="match status" value="1"/>
</dbReference>
<dbReference type="GO" id="GO:0046872">
    <property type="term" value="F:metal ion binding"/>
    <property type="evidence" value="ECO:0007669"/>
    <property type="project" value="UniProtKB-KW"/>
</dbReference>
<dbReference type="GO" id="GO:0004784">
    <property type="term" value="F:superoxide dismutase activity"/>
    <property type="evidence" value="ECO:0007669"/>
    <property type="project" value="UniProtKB-EC"/>
</dbReference>
<comment type="caution">
    <text evidence="14">The sequence shown here is derived from an EMBL/GenBank/DDBJ whole genome shotgun (WGS) entry which is preliminary data.</text>
</comment>
<dbReference type="PANTHER" id="PTHR42769:SF3">
    <property type="entry name" value="SUPEROXIDE DISMUTASE [FE] 2, CHLOROPLASTIC"/>
    <property type="match status" value="1"/>
</dbReference>
<evidence type="ECO:0000256" key="3">
    <source>
        <dbReference type="ARBA" id="ARBA00008714"/>
    </source>
</evidence>
<evidence type="ECO:0000256" key="7">
    <source>
        <dbReference type="ARBA" id="ARBA00022723"/>
    </source>
</evidence>
<keyword evidence="9" id="KW-0408">Iron</keyword>
<evidence type="ECO:0000256" key="10">
    <source>
        <dbReference type="ARBA" id="ARBA00049204"/>
    </source>
</evidence>
<dbReference type="InterPro" id="IPR019832">
    <property type="entry name" value="Mn/Fe_SOD_C"/>
</dbReference>
<dbReference type="PANTHER" id="PTHR42769">
    <property type="entry name" value="SUPEROXIDE DISMUTASE"/>
    <property type="match status" value="1"/>
</dbReference>
<sequence length="309" mass="34972">MHGAVIASLSPSTSSSSSSLYPALIPFSGCISLTRQCKTHKVTRRRRAASITAQIELKPPPYSLNSLEPHMSSQTLEYHWGRHHKNHVEGLNRQIVGTELDAVSLEDIITVSYNRGNPLPAFNNASQIWNHDFFWNSMKPDGGGHPSGVLLELIERDFGSYESMLKEFKHAALNQFGSGWVWLAYKANKLDVGNAVNPFPSEKDNKLVVAKTPNAINPLVWDYSPILAIDLWEHAYCLDHENRREEYISIFMEKLVSWDVVSSRLEIAMERAAERAREKDTKEENEHTQGDDEGEEMYLDSENEDSEAE</sequence>
<evidence type="ECO:0000313" key="15">
    <source>
        <dbReference type="Proteomes" id="UP000036987"/>
    </source>
</evidence>
<dbReference type="InterPro" id="IPR019831">
    <property type="entry name" value="Mn/Fe_SOD_N"/>
</dbReference>
<evidence type="ECO:0000256" key="5">
    <source>
        <dbReference type="ARBA" id="ARBA00022528"/>
    </source>
</evidence>
<feature type="region of interest" description="Disordered" evidence="11">
    <location>
        <begin position="272"/>
        <end position="309"/>
    </location>
</feature>
<comment type="catalytic activity">
    <reaction evidence="10">
        <text>2 superoxide + 2 H(+) = H2O2 + O2</text>
        <dbReference type="Rhea" id="RHEA:20696"/>
        <dbReference type="ChEBI" id="CHEBI:15378"/>
        <dbReference type="ChEBI" id="CHEBI:15379"/>
        <dbReference type="ChEBI" id="CHEBI:16240"/>
        <dbReference type="ChEBI" id="CHEBI:18421"/>
        <dbReference type="EC" id="1.15.1.1"/>
    </reaction>
</comment>
<keyword evidence="15" id="KW-1185">Reference proteome</keyword>
<protein>
    <recommendedName>
        <fullName evidence="4">superoxide dismutase</fullName>
        <ecNumber evidence="4">1.15.1.1</ecNumber>
    </recommendedName>
</protein>
<accession>A0A0K9Q4M8</accession>
<comment type="similarity">
    <text evidence="3">Belongs to the iron/manganese superoxide dismutase family.</text>
</comment>
<feature type="compositionally biased region" description="Acidic residues" evidence="11">
    <location>
        <begin position="291"/>
        <end position="309"/>
    </location>
</feature>
<dbReference type="InterPro" id="IPR036314">
    <property type="entry name" value="SOD_C_sf"/>
</dbReference>
<proteinExistence type="inferred from homology"/>
<feature type="domain" description="Manganese/iron superoxide dismutase C-terminal" evidence="13">
    <location>
        <begin position="146"/>
        <end position="264"/>
    </location>
</feature>
<dbReference type="EC" id="1.15.1.1" evidence="4"/>
<evidence type="ECO:0000256" key="4">
    <source>
        <dbReference type="ARBA" id="ARBA00012682"/>
    </source>
</evidence>
<dbReference type="AlphaFoldDB" id="A0A0K9Q4M8"/>
<dbReference type="Pfam" id="PF00081">
    <property type="entry name" value="Sod_Fe_N"/>
    <property type="match status" value="1"/>
</dbReference>
<feature type="domain" description="Manganese/iron superoxide dismutase N-terminal" evidence="12">
    <location>
        <begin position="56"/>
        <end position="139"/>
    </location>
</feature>
<evidence type="ECO:0000259" key="12">
    <source>
        <dbReference type="Pfam" id="PF00081"/>
    </source>
</evidence>
<evidence type="ECO:0000256" key="11">
    <source>
        <dbReference type="SAM" id="MobiDB-lite"/>
    </source>
</evidence>
<keyword evidence="8" id="KW-0560">Oxidoreductase</keyword>
<keyword evidence="6" id="KW-0934">Plastid</keyword>
<evidence type="ECO:0000259" key="13">
    <source>
        <dbReference type="Pfam" id="PF02777"/>
    </source>
</evidence>
<dbReference type="SUPFAM" id="SSF46609">
    <property type="entry name" value="Fe,Mn superoxide dismutase (SOD), N-terminal domain"/>
    <property type="match status" value="1"/>
</dbReference>